<name>A0A0F9LVP8_9ZZZZ</name>
<accession>A0A0F9LVP8</accession>
<dbReference type="InterPro" id="IPR012337">
    <property type="entry name" value="RNaseH-like_sf"/>
</dbReference>
<evidence type="ECO:0000313" key="1">
    <source>
        <dbReference type="EMBL" id="KKM61142.1"/>
    </source>
</evidence>
<gene>
    <name evidence="1" type="ORF">LCGC14_1534730</name>
</gene>
<organism evidence="1">
    <name type="scientific">marine sediment metagenome</name>
    <dbReference type="NCBI Taxonomy" id="412755"/>
    <lineage>
        <taxon>unclassified sequences</taxon>
        <taxon>metagenomes</taxon>
        <taxon>ecological metagenomes</taxon>
    </lineage>
</organism>
<proteinExistence type="predicted"/>
<dbReference type="InterPro" id="IPR036397">
    <property type="entry name" value="RNaseH_sf"/>
</dbReference>
<dbReference type="SUPFAM" id="SSF53098">
    <property type="entry name" value="Ribonuclease H-like"/>
    <property type="match status" value="1"/>
</dbReference>
<dbReference type="AlphaFoldDB" id="A0A0F9LVP8"/>
<protein>
    <submittedName>
        <fullName evidence="1">Uncharacterized protein</fullName>
    </submittedName>
</protein>
<dbReference type="CDD" id="cd22992">
    <property type="entry name" value="MOC1"/>
    <property type="match status" value="1"/>
</dbReference>
<reference evidence="1" key="1">
    <citation type="journal article" date="2015" name="Nature">
        <title>Complex archaea that bridge the gap between prokaryotes and eukaryotes.</title>
        <authorList>
            <person name="Spang A."/>
            <person name="Saw J.H."/>
            <person name="Jorgensen S.L."/>
            <person name="Zaremba-Niedzwiedzka K."/>
            <person name="Martijn J."/>
            <person name="Lind A.E."/>
            <person name="van Eijk R."/>
            <person name="Schleper C."/>
            <person name="Guy L."/>
            <person name="Ettema T.J."/>
        </authorList>
    </citation>
    <scope>NUCLEOTIDE SEQUENCE</scope>
</reference>
<comment type="caution">
    <text evidence="1">The sequence shown here is derived from an EMBL/GenBank/DDBJ whole genome shotgun (WGS) entry which is preliminary data.</text>
</comment>
<dbReference type="Gene3D" id="3.30.420.10">
    <property type="entry name" value="Ribonuclease H-like superfamily/Ribonuclease H"/>
    <property type="match status" value="1"/>
</dbReference>
<sequence length="155" mass="16910">MTRTTYIGIDPGKLTGGIAAIQPWASPNPVAKPCPQTLQDMLDALDSLRENILEVGVVAVIEKVHGFSGQGAGASFKFGENYGAWLMALTALQIPFKEVAPGTWQRRYGKMPKGKTPKKNRLKELAQQRYPQLTITHSTAAALLIATYAKEVAWE</sequence>
<dbReference type="GO" id="GO:0003676">
    <property type="term" value="F:nucleic acid binding"/>
    <property type="evidence" value="ECO:0007669"/>
    <property type="project" value="InterPro"/>
</dbReference>
<dbReference type="EMBL" id="LAZR01011544">
    <property type="protein sequence ID" value="KKM61142.1"/>
    <property type="molecule type" value="Genomic_DNA"/>
</dbReference>